<dbReference type="AlphaFoldDB" id="A0A8H3EYF6"/>
<keyword evidence="2" id="KW-1185">Reference proteome</keyword>
<gene>
    <name evidence="1" type="ORF">IMSHALPRED_002258</name>
</gene>
<protein>
    <submittedName>
        <fullName evidence="1">Uncharacterized protein</fullName>
    </submittedName>
</protein>
<dbReference type="Proteomes" id="UP000664534">
    <property type="component" value="Unassembled WGS sequence"/>
</dbReference>
<accession>A0A8H3EYF6</accession>
<dbReference type="OrthoDB" id="190201at2759"/>
<comment type="caution">
    <text evidence="1">The sequence shown here is derived from an EMBL/GenBank/DDBJ whole genome shotgun (WGS) entry which is preliminary data.</text>
</comment>
<proteinExistence type="predicted"/>
<evidence type="ECO:0000313" key="2">
    <source>
        <dbReference type="Proteomes" id="UP000664534"/>
    </source>
</evidence>
<name>A0A8H3EYF6_9LECA</name>
<organism evidence="1 2">
    <name type="scientific">Imshaugia aleurites</name>
    <dbReference type="NCBI Taxonomy" id="172621"/>
    <lineage>
        <taxon>Eukaryota</taxon>
        <taxon>Fungi</taxon>
        <taxon>Dikarya</taxon>
        <taxon>Ascomycota</taxon>
        <taxon>Pezizomycotina</taxon>
        <taxon>Lecanoromycetes</taxon>
        <taxon>OSLEUM clade</taxon>
        <taxon>Lecanoromycetidae</taxon>
        <taxon>Lecanorales</taxon>
        <taxon>Lecanorineae</taxon>
        <taxon>Parmeliaceae</taxon>
        <taxon>Imshaugia</taxon>
    </lineage>
</organism>
<evidence type="ECO:0000313" key="1">
    <source>
        <dbReference type="EMBL" id="CAF9914847.1"/>
    </source>
</evidence>
<dbReference type="EMBL" id="CAJPDT010000014">
    <property type="protein sequence ID" value="CAF9914847.1"/>
    <property type="molecule type" value="Genomic_DNA"/>
</dbReference>
<reference evidence="1" key="1">
    <citation type="submission" date="2021-03" db="EMBL/GenBank/DDBJ databases">
        <authorList>
            <person name="Tagirdzhanova G."/>
        </authorList>
    </citation>
    <scope>NUCLEOTIDE SEQUENCE</scope>
</reference>
<sequence length="149" mass="16189">MDSFGTEVCDPRGIFRLIVCSLEHRLLVQRMSGFVSQLDIQTLVLSSLVSFDRSGQHTSLAGTPTSSLLVGYSYGSFLSNSLVAAEPTPVDGVIMTGYGLKGIDQQIELQSFAPRVANLQSPRSEAYDAGYVATRDLFSQINTFFKAPD</sequence>